<keyword evidence="1" id="KW-0813">Transport</keyword>
<dbReference type="InterPro" id="IPR002327">
    <property type="entry name" value="Cyt_c_1A/1B"/>
</dbReference>
<dbReference type="RefSeq" id="WP_139839615.1">
    <property type="nucleotide sequence ID" value="NZ_FWFR01000001.1"/>
</dbReference>
<dbReference type="GO" id="GO:0009055">
    <property type="term" value="F:electron transfer activity"/>
    <property type="evidence" value="ECO:0007669"/>
    <property type="project" value="InterPro"/>
</dbReference>
<dbReference type="AlphaFoldDB" id="A0A1Y5SU42"/>
<keyword evidence="2 6" id="KW-0349">Heme</keyword>
<dbReference type="InterPro" id="IPR036909">
    <property type="entry name" value="Cyt_c-like_dom_sf"/>
</dbReference>
<evidence type="ECO:0000313" key="9">
    <source>
        <dbReference type="EMBL" id="SLN48436.1"/>
    </source>
</evidence>
<keyword evidence="5 6" id="KW-0408">Iron</keyword>
<evidence type="ECO:0000313" key="10">
    <source>
        <dbReference type="Proteomes" id="UP000193200"/>
    </source>
</evidence>
<evidence type="ECO:0000256" key="7">
    <source>
        <dbReference type="SAM" id="SignalP"/>
    </source>
</evidence>
<sequence>MRDRVIARRPPSRLRGGGLRQAGAAAVLALLLTGAGSASAGAEPDGEKIYQRCFACHSVERNRTGPRHCGLNGRAAGSVEGYNYSKAMRNSHIVWNKETLDAFLANPRAAVPGTIMAYAGVKKESERAALVDWLLALPPCE</sequence>
<gene>
    <name evidence="9" type="ORF">OCH7691_02099</name>
</gene>
<evidence type="ECO:0000256" key="4">
    <source>
        <dbReference type="ARBA" id="ARBA00022982"/>
    </source>
</evidence>
<dbReference type="OrthoDB" id="9805828at2"/>
<evidence type="ECO:0000256" key="2">
    <source>
        <dbReference type="ARBA" id="ARBA00022617"/>
    </source>
</evidence>
<feature type="chain" id="PRO_5013345913" evidence="7">
    <location>
        <begin position="41"/>
        <end position="141"/>
    </location>
</feature>
<name>A0A1Y5SU42_9PROT</name>
<keyword evidence="7" id="KW-0732">Signal</keyword>
<evidence type="ECO:0000259" key="8">
    <source>
        <dbReference type="PROSITE" id="PS51007"/>
    </source>
</evidence>
<dbReference type="SUPFAM" id="SSF46626">
    <property type="entry name" value="Cytochrome c"/>
    <property type="match status" value="1"/>
</dbReference>
<dbReference type="Pfam" id="PF00034">
    <property type="entry name" value="Cytochrom_C"/>
    <property type="match status" value="1"/>
</dbReference>
<dbReference type="InterPro" id="IPR009056">
    <property type="entry name" value="Cyt_c-like_dom"/>
</dbReference>
<keyword evidence="4" id="KW-0249">Electron transport</keyword>
<evidence type="ECO:0000256" key="3">
    <source>
        <dbReference type="ARBA" id="ARBA00022723"/>
    </source>
</evidence>
<evidence type="ECO:0000256" key="1">
    <source>
        <dbReference type="ARBA" id="ARBA00022448"/>
    </source>
</evidence>
<accession>A0A1Y5SU42</accession>
<dbReference type="GO" id="GO:0046872">
    <property type="term" value="F:metal ion binding"/>
    <property type="evidence" value="ECO:0007669"/>
    <property type="project" value="UniProtKB-KW"/>
</dbReference>
<keyword evidence="10" id="KW-1185">Reference proteome</keyword>
<organism evidence="9 10">
    <name type="scientific">Oceanibacterium hippocampi</name>
    <dbReference type="NCBI Taxonomy" id="745714"/>
    <lineage>
        <taxon>Bacteria</taxon>
        <taxon>Pseudomonadati</taxon>
        <taxon>Pseudomonadota</taxon>
        <taxon>Alphaproteobacteria</taxon>
        <taxon>Sneathiellales</taxon>
        <taxon>Sneathiellaceae</taxon>
        <taxon>Oceanibacterium</taxon>
    </lineage>
</organism>
<dbReference type="PRINTS" id="PR00604">
    <property type="entry name" value="CYTCHRMECIAB"/>
</dbReference>
<dbReference type="EMBL" id="FWFR01000001">
    <property type="protein sequence ID" value="SLN48436.1"/>
    <property type="molecule type" value="Genomic_DNA"/>
</dbReference>
<dbReference type="Proteomes" id="UP000193200">
    <property type="component" value="Unassembled WGS sequence"/>
</dbReference>
<dbReference type="InParanoid" id="A0A1Y5SU42"/>
<evidence type="ECO:0000256" key="5">
    <source>
        <dbReference type="ARBA" id="ARBA00023004"/>
    </source>
</evidence>
<feature type="domain" description="Cytochrome c" evidence="8">
    <location>
        <begin position="41"/>
        <end position="138"/>
    </location>
</feature>
<evidence type="ECO:0000256" key="6">
    <source>
        <dbReference type="PROSITE-ProRule" id="PRU00433"/>
    </source>
</evidence>
<feature type="signal peptide" evidence="7">
    <location>
        <begin position="1"/>
        <end position="40"/>
    </location>
</feature>
<reference evidence="9 10" key="1">
    <citation type="submission" date="2017-03" db="EMBL/GenBank/DDBJ databases">
        <authorList>
            <person name="Afonso C.L."/>
            <person name="Miller P.J."/>
            <person name="Scott M.A."/>
            <person name="Spackman E."/>
            <person name="Goraichik I."/>
            <person name="Dimitrov K.M."/>
            <person name="Suarez D.L."/>
            <person name="Swayne D.E."/>
        </authorList>
    </citation>
    <scope>NUCLEOTIDE SEQUENCE [LARGE SCALE GENOMIC DNA]</scope>
    <source>
        <strain evidence="9 10">CECT 7691</strain>
    </source>
</reference>
<dbReference type="Gene3D" id="1.10.760.10">
    <property type="entry name" value="Cytochrome c-like domain"/>
    <property type="match status" value="1"/>
</dbReference>
<dbReference type="PANTHER" id="PTHR11961">
    <property type="entry name" value="CYTOCHROME C"/>
    <property type="match status" value="1"/>
</dbReference>
<proteinExistence type="predicted"/>
<protein>
    <submittedName>
        <fullName evidence="9">Cytochrome c2</fullName>
    </submittedName>
</protein>
<dbReference type="GO" id="GO:0020037">
    <property type="term" value="F:heme binding"/>
    <property type="evidence" value="ECO:0007669"/>
    <property type="project" value="InterPro"/>
</dbReference>
<keyword evidence="3 6" id="KW-0479">Metal-binding</keyword>
<dbReference type="PROSITE" id="PS51007">
    <property type="entry name" value="CYTC"/>
    <property type="match status" value="1"/>
</dbReference>